<evidence type="ECO:0000313" key="2">
    <source>
        <dbReference type="Proteomes" id="UP001560019"/>
    </source>
</evidence>
<accession>A0ABV3XVM5</accession>
<protein>
    <recommendedName>
        <fullName evidence="3">DUF3313 domain-containing protein</fullName>
    </recommendedName>
</protein>
<sequence length="213" mass="23518">MRARTSWKTLARNFRTFPRHGDRPMRTRQAAAMVALAALAGCAAPSDDLPPMVELGDFRLGHNIVVAGNAQQIPPSREASAAEWEAVLKEEIARRFDRYQGDKLYHFGLNVDGYALAVPGVPVVLAPKSVLVLSANIWDDAQAAKLHAKPKRLTVFEELDGDTVIGSGLTRTREEQMRALARNAALQMERWLLENRSEWFGETASAGPRESAN</sequence>
<comment type="caution">
    <text evidence="1">The sequence shown here is derived from an EMBL/GenBank/DDBJ whole genome shotgun (WGS) entry which is preliminary data.</text>
</comment>
<keyword evidence="2" id="KW-1185">Reference proteome</keyword>
<evidence type="ECO:0008006" key="3">
    <source>
        <dbReference type="Google" id="ProtNLM"/>
    </source>
</evidence>
<organism evidence="1 2">
    <name type="scientific">Rhodovulum iodosum</name>
    <dbReference type="NCBI Taxonomy" id="68291"/>
    <lineage>
        <taxon>Bacteria</taxon>
        <taxon>Pseudomonadati</taxon>
        <taxon>Pseudomonadota</taxon>
        <taxon>Alphaproteobacteria</taxon>
        <taxon>Rhodobacterales</taxon>
        <taxon>Paracoccaceae</taxon>
        <taxon>Rhodovulum</taxon>
    </lineage>
</organism>
<reference evidence="1 2" key="1">
    <citation type="submission" date="2024-06" db="EMBL/GenBank/DDBJ databases">
        <title>Genome of Rhodovulum iodosum, a marine photoferrotroph.</title>
        <authorList>
            <person name="Bianchini G."/>
            <person name="Nikeleit V."/>
            <person name="Kappler A."/>
            <person name="Bryce C."/>
            <person name="Sanchez-Baracaldo P."/>
        </authorList>
    </citation>
    <scope>NUCLEOTIDE SEQUENCE [LARGE SCALE GENOMIC DNA]</scope>
    <source>
        <strain evidence="1 2">UT/N1</strain>
    </source>
</reference>
<name>A0ABV3XVM5_9RHOB</name>
<dbReference type="Proteomes" id="UP001560019">
    <property type="component" value="Unassembled WGS sequence"/>
</dbReference>
<proteinExistence type="predicted"/>
<dbReference type="EMBL" id="JBEHHI010000001">
    <property type="protein sequence ID" value="MEX5728442.1"/>
    <property type="molecule type" value="Genomic_DNA"/>
</dbReference>
<gene>
    <name evidence="1" type="ORF">Ga0609869_001795</name>
</gene>
<evidence type="ECO:0000313" key="1">
    <source>
        <dbReference type="EMBL" id="MEX5728442.1"/>
    </source>
</evidence>